<dbReference type="Proteomes" id="UP000091918">
    <property type="component" value="Unassembled WGS sequence"/>
</dbReference>
<organism evidence="2 3">
    <name type="scientific">Emergomyces africanus</name>
    <dbReference type="NCBI Taxonomy" id="1955775"/>
    <lineage>
        <taxon>Eukaryota</taxon>
        <taxon>Fungi</taxon>
        <taxon>Dikarya</taxon>
        <taxon>Ascomycota</taxon>
        <taxon>Pezizomycotina</taxon>
        <taxon>Eurotiomycetes</taxon>
        <taxon>Eurotiomycetidae</taxon>
        <taxon>Onygenales</taxon>
        <taxon>Ajellomycetaceae</taxon>
        <taxon>Emergomyces</taxon>
    </lineage>
</organism>
<evidence type="ECO:0000256" key="1">
    <source>
        <dbReference type="SAM" id="MobiDB-lite"/>
    </source>
</evidence>
<gene>
    <name evidence="2" type="ORF">ACJ72_08790</name>
</gene>
<evidence type="ECO:0000313" key="3">
    <source>
        <dbReference type="Proteomes" id="UP000091918"/>
    </source>
</evidence>
<dbReference type="EMBL" id="LGUA01004027">
    <property type="protein sequence ID" value="OAX76918.1"/>
    <property type="molecule type" value="Genomic_DNA"/>
</dbReference>
<comment type="caution">
    <text evidence="2">The sequence shown here is derived from an EMBL/GenBank/DDBJ whole genome shotgun (WGS) entry which is preliminary data.</text>
</comment>
<dbReference type="AlphaFoldDB" id="A0A1B7NJF3"/>
<protein>
    <submittedName>
        <fullName evidence="2">Uncharacterized protein</fullName>
    </submittedName>
</protein>
<reference evidence="2 3" key="1">
    <citation type="submission" date="2015-07" db="EMBL/GenBank/DDBJ databases">
        <title>Emmonsia species relationships and genome sequence.</title>
        <authorList>
            <person name="Cuomo C.A."/>
            <person name="Schwartz I.S."/>
            <person name="Kenyon C."/>
            <person name="de Hoog G.S."/>
            <person name="Govender N.P."/>
            <person name="Botha A."/>
            <person name="Moreno L."/>
            <person name="de Vries M."/>
            <person name="Munoz J.F."/>
            <person name="Stielow J.B."/>
        </authorList>
    </citation>
    <scope>NUCLEOTIDE SEQUENCE [LARGE SCALE GENOMIC DNA]</scope>
    <source>
        <strain evidence="2 3">CBS 136260</strain>
    </source>
</reference>
<feature type="compositionally biased region" description="Basic and acidic residues" evidence="1">
    <location>
        <begin position="57"/>
        <end position="70"/>
    </location>
</feature>
<keyword evidence="3" id="KW-1185">Reference proteome</keyword>
<name>A0A1B7NJF3_9EURO</name>
<proteinExistence type="predicted"/>
<sequence length="77" mass="8668">MPPFSYRPLTKPRGLGNVAIGQRDIDGIFGDSPPQTTASQVHIPLKRHTFRSFQAVHKSDVNEKNDRDTSKYSSKNK</sequence>
<feature type="region of interest" description="Disordered" evidence="1">
    <location>
        <begin position="54"/>
        <end position="77"/>
    </location>
</feature>
<evidence type="ECO:0000313" key="2">
    <source>
        <dbReference type="EMBL" id="OAX76918.1"/>
    </source>
</evidence>
<accession>A0A1B7NJF3</accession>